<dbReference type="SUPFAM" id="SSF56645">
    <property type="entry name" value="Acyl-CoA dehydrogenase NM domain-like"/>
    <property type="match status" value="1"/>
</dbReference>
<evidence type="ECO:0000313" key="4">
    <source>
        <dbReference type="Proteomes" id="UP000199387"/>
    </source>
</evidence>
<gene>
    <name evidence="3" type="ORF">SAMN04488112_10362</name>
</gene>
<keyword evidence="4" id="KW-1185">Reference proteome</keyword>
<dbReference type="InterPro" id="IPR037069">
    <property type="entry name" value="AcylCoA_DH/ox_N_sf"/>
</dbReference>
<evidence type="ECO:0000259" key="2">
    <source>
        <dbReference type="Pfam" id="PF02771"/>
    </source>
</evidence>
<dbReference type="AlphaFoldDB" id="A0A1G6IVE8"/>
<dbReference type="Proteomes" id="UP000199387">
    <property type="component" value="Unassembled WGS sequence"/>
</dbReference>
<dbReference type="InterPro" id="IPR009100">
    <property type="entry name" value="AcylCoA_DH/oxidase_NM_dom_sf"/>
</dbReference>
<feature type="domain" description="Acyl-CoA dehydrogenase/oxidase N-terminal" evidence="2">
    <location>
        <begin position="9"/>
        <end position="89"/>
    </location>
</feature>
<accession>A0A1G6IVE8</accession>
<dbReference type="Pfam" id="PF02771">
    <property type="entry name" value="Acyl-CoA_dh_N"/>
    <property type="match status" value="1"/>
</dbReference>
<name>A0A1G6IVE8_9BACL</name>
<dbReference type="InterPro" id="IPR013786">
    <property type="entry name" value="AcylCoA_DH/ox_N"/>
</dbReference>
<dbReference type="Gene3D" id="1.10.540.10">
    <property type="entry name" value="Acyl-CoA dehydrogenase/oxidase, N-terminal domain"/>
    <property type="match status" value="1"/>
</dbReference>
<dbReference type="GO" id="GO:0050660">
    <property type="term" value="F:flavin adenine dinucleotide binding"/>
    <property type="evidence" value="ECO:0007669"/>
    <property type="project" value="InterPro"/>
</dbReference>
<evidence type="ECO:0000313" key="3">
    <source>
        <dbReference type="EMBL" id="SDC10381.1"/>
    </source>
</evidence>
<dbReference type="GO" id="GO:0016627">
    <property type="term" value="F:oxidoreductase activity, acting on the CH-CH group of donors"/>
    <property type="evidence" value="ECO:0007669"/>
    <property type="project" value="InterPro"/>
</dbReference>
<feature type="region of interest" description="Disordered" evidence="1">
    <location>
        <begin position="157"/>
        <end position="180"/>
    </location>
</feature>
<dbReference type="EMBL" id="FMZA01000003">
    <property type="protein sequence ID" value="SDC10381.1"/>
    <property type="molecule type" value="Genomic_DNA"/>
</dbReference>
<proteinExistence type="predicted"/>
<dbReference type="STRING" id="1236220.SAMN04488112_10362"/>
<protein>
    <submittedName>
        <fullName evidence="3">Acyl-CoA dehydrogenase, N-terminal domain</fullName>
    </submittedName>
</protein>
<evidence type="ECO:0000256" key="1">
    <source>
        <dbReference type="SAM" id="MobiDB-lite"/>
    </source>
</evidence>
<reference evidence="3 4" key="1">
    <citation type="submission" date="2016-10" db="EMBL/GenBank/DDBJ databases">
        <authorList>
            <person name="de Groot N.N."/>
        </authorList>
    </citation>
    <scope>NUCLEOTIDE SEQUENCE [LARGE SCALE GENOMIC DNA]</scope>
    <source>
        <strain evidence="3 4">DSM 45514</strain>
    </source>
</reference>
<feature type="compositionally biased region" description="Basic and acidic residues" evidence="1">
    <location>
        <begin position="157"/>
        <end position="169"/>
    </location>
</feature>
<organism evidence="3 4">
    <name type="scientific">Melghirimyces thermohalophilus</name>
    <dbReference type="NCBI Taxonomy" id="1236220"/>
    <lineage>
        <taxon>Bacteria</taxon>
        <taxon>Bacillati</taxon>
        <taxon>Bacillota</taxon>
        <taxon>Bacilli</taxon>
        <taxon>Bacillales</taxon>
        <taxon>Thermoactinomycetaceae</taxon>
        <taxon>Melghirimyces</taxon>
    </lineage>
</organism>
<sequence>MQATHAKEELHEELRRGVRRVCRDYPGSYWRKLDANREYPHEFVEALNRAGYLAALIPEEYGGVGFGVTEAAIILEEIHYSGGNAGACHACSDVHHGNAASPRFRGAKAKISTGDRSWLSAVASFRGDRTQYGHRYHPAPNDCCPPRGSLYRQRTESVHLPHRAVRSDDSAGPDHPPWIK</sequence>